<gene>
    <name evidence="2" type="ORF">EHW67_07640</name>
</gene>
<keyword evidence="3" id="KW-1185">Reference proteome</keyword>
<dbReference type="InterPro" id="IPR001173">
    <property type="entry name" value="Glyco_trans_2-like"/>
</dbReference>
<dbReference type="Proteomes" id="UP000267585">
    <property type="component" value="Unassembled WGS sequence"/>
</dbReference>
<reference evidence="2 3" key="1">
    <citation type="submission" date="2018-11" db="EMBL/GenBank/DDBJ databases">
        <title>Arenibacter aquaticus sp.nov., a marine bacterium isolated from surface seawater in the South China Sea.</title>
        <authorList>
            <person name="Guo J."/>
            <person name="Sun J."/>
        </authorList>
    </citation>
    <scope>NUCLEOTIDE SEQUENCE [LARGE SCALE GENOMIC DNA]</scope>
    <source>
        <strain evidence="2 3">GUO666</strain>
    </source>
</reference>
<sequence length="297" mass="35459">MFSVITPTYNRENTLERVYDSLKAQTFKNFHWVIVDDASTDNTEELVYKWIKQNPELNIEYFKLPENKGKPYALNFGFDYCKEPITIIADSDDSFEPHTLSDLKAIWDTVDNSINGDRIASVWTLVKDENNQLVGEEFPKDFWQVSFKERILDLKRPTKGEKWHSWRTAILQDYKMCYNPNSFIGESATWYRINKDYDFLCLNRIHRKYWHTEDGLIHQKKSKLKTAKIKYYTSYHQLKPSTLGELIRYPHLRTLAFEFTNASFYYSDKYKKLSLWKRGLCFLLFLSKIPKRLISKI</sequence>
<dbReference type="AlphaFoldDB" id="A0A430K4C5"/>
<dbReference type="Gene3D" id="3.90.550.10">
    <property type="entry name" value="Spore Coat Polysaccharide Biosynthesis Protein SpsA, Chain A"/>
    <property type="match status" value="1"/>
</dbReference>
<evidence type="ECO:0000313" key="2">
    <source>
        <dbReference type="EMBL" id="RTE53799.1"/>
    </source>
</evidence>
<dbReference type="PANTHER" id="PTHR22916">
    <property type="entry name" value="GLYCOSYLTRANSFERASE"/>
    <property type="match status" value="1"/>
</dbReference>
<dbReference type="SUPFAM" id="SSF53448">
    <property type="entry name" value="Nucleotide-diphospho-sugar transferases"/>
    <property type="match status" value="1"/>
</dbReference>
<evidence type="ECO:0000313" key="3">
    <source>
        <dbReference type="Proteomes" id="UP000267585"/>
    </source>
</evidence>
<dbReference type="RefSeq" id="WP_126161787.1">
    <property type="nucleotide sequence ID" value="NZ_RQPJ01000003.1"/>
</dbReference>
<dbReference type="CDD" id="cd00761">
    <property type="entry name" value="Glyco_tranf_GTA_type"/>
    <property type="match status" value="1"/>
</dbReference>
<accession>A0A430K4C5</accession>
<dbReference type="EMBL" id="RQPJ01000003">
    <property type="protein sequence ID" value="RTE53799.1"/>
    <property type="molecule type" value="Genomic_DNA"/>
</dbReference>
<keyword evidence="2" id="KW-0808">Transferase</keyword>
<name>A0A430K4C5_9FLAO</name>
<organism evidence="2 3">
    <name type="scientific">Arenibacter aquaticus</name>
    <dbReference type="NCBI Taxonomy" id="2489054"/>
    <lineage>
        <taxon>Bacteria</taxon>
        <taxon>Pseudomonadati</taxon>
        <taxon>Bacteroidota</taxon>
        <taxon>Flavobacteriia</taxon>
        <taxon>Flavobacteriales</taxon>
        <taxon>Flavobacteriaceae</taxon>
        <taxon>Arenibacter</taxon>
    </lineage>
</organism>
<proteinExistence type="predicted"/>
<dbReference type="Pfam" id="PF00535">
    <property type="entry name" value="Glycos_transf_2"/>
    <property type="match status" value="1"/>
</dbReference>
<dbReference type="GO" id="GO:0016758">
    <property type="term" value="F:hexosyltransferase activity"/>
    <property type="evidence" value="ECO:0007669"/>
    <property type="project" value="UniProtKB-ARBA"/>
</dbReference>
<evidence type="ECO:0000259" key="1">
    <source>
        <dbReference type="Pfam" id="PF00535"/>
    </source>
</evidence>
<protein>
    <submittedName>
        <fullName evidence="2">Glycosyltransferase family 2 protein</fullName>
    </submittedName>
</protein>
<comment type="caution">
    <text evidence="2">The sequence shown here is derived from an EMBL/GenBank/DDBJ whole genome shotgun (WGS) entry which is preliminary data.</text>
</comment>
<feature type="domain" description="Glycosyltransferase 2-like" evidence="1">
    <location>
        <begin position="3"/>
        <end position="122"/>
    </location>
</feature>
<dbReference type="OrthoDB" id="9810303at2"/>
<dbReference type="InterPro" id="IPR029044">
    <property type="entry name" value="Nucleotide-diphossugar_trans"/>
</dbReference>